<accession>A0AA88KQB1</accession>
<gene>
    <name evidence="5" type="ORF">C9374_012553</name>
</gene>
<dbReference type="InterPro" id="IPR036322">
    <property type="entry name" value="WD40_repeat_dom_sf"/>
</dbReference>
<feature type="compositionally biased region" description="Polar residues" evidence="4">
    <location>
        <begin position="113"/>
        <end position="122"/>
    </location>
</feature>
<dbReference type="InterPro" id="IPR015943">
    <property type="entry name" value="WD40/YVTN_repeat-like_dom_sf"/>
</dbReference>
<evidence type="ECO:0000256" key="2">
    <source>
        <dbReference type="ARBA" id="ARBA00022737"/>
    </source>
</evidence>
<dbReference type="GO" id="GO:1990234">
    <property type="term" value="C:transferase complex"/>
    <property type="evidence" value="ECO:0007669"/>
    <property type="project" value="UniProtKB-ARBA"/>
</dbReference>
<feature type="compositionally biased region" description="Low complexity" evidence="4">
    <location>
        <begin position="8"/>
        <end position="34"/>
    </location>
</feature>
<dbReference type="Pfam" id="PF00400">
    <property type="entry name" value="WD40"/>
    <property type="match status" value="3"/>
</dbReference>
<dbReference type="Proteomes" id="UP000816034">
    <property type="component" value="Unassembled WGS sequence"/>
</dbReference>
<dbReference type="PANTHER" id="PTHR22847">
    <property type="entry name" value="WD40 REPEAT PROTEIN"/>
    <property type="match status" value="1"/>
</dbReference>
<dbReference type="PROSITE" id="PS00678">
    <property type="entry name" value="WD_REPEATS_1"/>
    <property type="match status" value="2"/>
</dbReference>
<reference evidence="5 6" key="1">
    <citation type="journal article" date="2018" name="BMC Genomics">
        <title>The genome of Naegleria lovaniensis, the basis for a comparative approach to unravel pathogenicity factors of the human pathogenic amoeba N. fowleri.</title>
        <authorList>
            <person name="Liechti N."/>
            <person name="Schurch N."/>
            <person name="Bruggmann R."/>
            <person name="Wittwer M."/>
        </authorList>
    </citation>
    <scope>NUCLEOTIDE SEQUENCE [LARGE SCALE GENOMIC DNA]</scope>
    <source>
        <strain evidence="5 6">ATCC 30569</strain>
    </source>
</reference>
<keyword evidence="2" id="KW-0677">Repeat</keyword>
<feature type="compositionally biased region" description="Low complexity" evidence="4">
    <location>
        <begin position="90"/>
        <end position="100"/>
    </location>
</feature>
<dbReference type="RefSeq" id="XP_044554195.1">
    <property type="nucleotide sequence ID" value="XM_044688332.1"/>
</dbReference>
<name>A0AA88KQB1_NAELO</name>
<dbReference type="PROSITE" id="PS50082">
    <property type="entry name" value="WD_REPEATS_2"/>
    <property type="match status" value="2"/>
</dbReference>
<dbReference type="SMART" id="SM00320">
    <property type="entry name" value="WD40"/>
    <property type="match status" value="4"/>
</dbReference>
<keyword evidence="6" id="KW-1185">Reference proteome</keyword>
<evidence type="ECO:0000256" key="1">
    <source>
        <dbReference type="ARBA" id="ARBA00022574"/>
    </source>
</evidence>
<dbReference type="AlphaFoldDB" id="A0AA88KQB1"/>
<evidence type="ECO:0000313" key="5">
    <source>
        <dbReference type="EMBL" id="KAG2392301.1"/>
    </source>
</evidence>
<dbReference type="EMBL" id="PYSW02000005">
    <property type="protein sequence ID" value="KAG2392301.1"/>
    <property type="molecule type" value="Genomic_DNA"/>
</dbReference>
<dbReference type="SUPFAM" id="SSF50978">
    <property type="entry name" value="WD40 repeat-like"/>
    <property type="match status" value="1"/>
</dbReference>
<feature type="repeat" description="WD" evidence="3">
    <location>
        <begin position="407"/>
        <end position="441"/>
    </location>
</feature>
<feature type="repeat" description="WD" evidence="3">
    <location>
        <begin position="365"/>
        <end position="398"/>
    </location>
</feature>
<evidence type="ECO:0000256" key="3">
    <source>
        <dbReference type="PROSITE-ProRule" id="PRU00221"/>
    </source>
</evidence>
<dbReference type="Gene3D" id="2.130.10.10">
    <property type="entry name" value="YVTN repeat-like/Quinoprotein amine dehydrogenase"/>
    <property type="match status" value="2"/>
</dbReference>
<evidence type="ECO:0000256" key="4">
    <source>
        <dbReference type="SAM" id="MobiDB-lite"/>
    </source>
</evidence>
<keyword evidence="1 3" id="KW-0853">WD repeat</keyword>
<dbReference type="InterPro" id="IPR001680">
    <property type="entry name" value="WD40_rpt"/>
</dbReference>
<comment type="caution">
    <text evidence="5">The sequence shown here is derived from an EMBL/GenBank/DDBJ whole genome shotgun (WGS) entry which is preliminary data.</text>
</comment>
<dbReference type="GeneID" id="68105007"/>
<dbReference type="PRINTS" id="PR00320">
    <property type="entry name" value="GPROTEINBRPT"/>
</dbReference>
<evidence type="ECO:0000313" key="6">
    <source>
        <dbReference type="Proteomes" id="UP000816034"/>
    </source>
</evidence>
<dbReference type="PROSITE" id="PS50294">
    <property type="entry name" value="WD_REPEATS_REGION"/>
    <property type="match status" value="2"/>
</dbReference>
<dbReference type="InterPro" id="IPR019775">
    <property type="entry name" value="WD40_repeat_CS"/>
</dbReference>
<feature type="compositionally biased region" description="Basic and acidic residues" evidence="4">
    <location>
        <begin position="101"/>
        <end position="111"/>
    </location>
</feature>
<dbReference type="PANTHER" id="PTHR22847:SF637">
    <property type="entry name" value="WD REPEAT DOMAIN 5B"/>
    <property type="match status" value="1"/>
</dbReference>
<organism evidence="5 6">
    <name type="scientific">Naegleria lovaniensis</name>
    <name type="common">Amoeba</name>
    <dbReference type="NCBI Taxonomy" id="51637"/>
    <lineage>
        <taxon>Eukaryota</taxon>
        <taxon>Discoba</taxon>
        <taxon>Heterolobosea</taxon>
        <taxon>Tetramitia</taxon>
        <taxon>Eutetramitia</taxon>
        <taxon>Vahlkampfiidae</taxon>
        <taxon>Naegleria</taxon>
    </lineage>
</organism>
<feature type="region of interest" description="Disordered" evidence="4">
    <location>
        <begin position="1"/>
        <end position="54"/>
    </location>
</feature>
<proteinExistence type="predicted"/>
<protein>
    <recommendedName>
        <fullName evidence="7">Guanine nucleotide-binding protein subunit beta-like protein</fullName>
    </recommendedName>
</protein>
<evidence type="ECO:0008006" key="7">
    <source>
        <dbReference type="Google" id="ProtNLM"/>
    </source>
</evidence>
<sequence length="515" mass="58229">MTADTDSTLPQETKPTTATTEDTSNLSQASSSSNNHHHSNTTSIQVTPPPSSSSENKLKLFFLKLFHKSHDENNLKRSTSFFDRFKKNNKSNTTVSSSKSDLSKKSLHEQEPQDNNKNTHESSMSLFNDLCDVVVVEEKISHTNSETTTSSNTKNVIIETPPSTTPLLHEFLCLFNANSNTLVIYDENELKKMIPLLDQTNDIPSLQNQIRLHDHGDDISCVLSVQQKSRTCIFTGSHDNTILQYEYQKNSKDQPFKLIHTFQDEKNTVECLSHYKNHFLLSGSRDKIVRLRKIQRSSNSSDEELTCVLARLEGHTSWIQSVYGGGSEEETFVDSCIFSSQRSASVKESEIYMWNLEKQTIVQKLSGHEGTVYKMAHLKSTLLSASQDSTIKMWDVRTSGGDQVGELKGHTDWVKDVSTRGDNHVISCSLDGTLRLWDIRNVSTCVKVLFDFNSNERLKDQKYGFTSMSLSQDKLYLGSNHGKYVYTYDLKHSQMKCCEIDQDFAVDGICIATTF</sequence>
<feature type="region of interest" description="Disordered" evidence="4">
    <location>
        <begin position="88"/>
        <end position="122"/>
    </location>
</feature>
<dbReference type="InterPro" id="IPR020472">
    <property type="entry name" value="WD40_PAC1"/>
</dbReference>